<dbReference type="GO" id="GO:0009098">
    <property type="term" value="P:L-leucine biosynthetic process"/>
    <property type="evidence" value="ECO:0007669"/>
    <property type="project" value="UniProtKB-UniRule"/>
</dbReference>
<dbReference type="AlphaFoldDB" id="A0A5E6MDJ8"/>
<feature type="binding site" evidence="11">
    <location>
        <position position="241"/>
    </location>
    <ligand>
        <name>Mn(2+)</name>
        <dbReference type="ChEBI" id="CHEBI:29035"/>
    </ligand>
</feature>
<evidence type="ECO:0000256" key="1">
    <source>
        <dbReference type="ARBA" id="ARBA00004689"/>
    </source>
</evidence>
<evidence type="ECO:0000256" key="9">
    <source>
        <dbReference type="ARBA" id="ARBA00023211"/>
    </source>
</evidence>
<dbReference type="InterPro" id="IPR002034">
    <property type="entry name" value="AIPM/Hcit_synth_CS"/>
</dbReference>
<evidence type="ECO:0000256" key="5">
    <source>
        <dbReference type="ARBA" id="ARBA00022430"/>
    </source>
</evidence>
<keyword evidence="8 11" id="KW-0479">Metal-binding</keyword>
<reference evidence="14 15" key="1">
    <citation type="submission" date="2019-09" db="EMBL/GenBank/DDBJ databases">
        <authorList>
            <person name="Cremers G."/>
        </authorList>
    </citation>
    <scope>NUCLEOTIDE SEQUENCE [LARGE SCALE GENOMIC DNA]</scope>
    <source>
        <strain evidence="14">4A</strain>
    </source>
</reference>
<dbReference type="NCBIfam" id="TIGR00973">
    <property type="entry name" value="leuA_bact"/>
    <property type="match status" value="1"/>
</dbReference>
<dbReference type="NCBIfam" id="NF002086">
    <property type="entry name" value="PRK00915.1-3"/>
    <property type="match status" value="1"/>
</dbReference>
<evidence type="ECO:0000256" key="12">
    <source>
        <dbReference type="SAM" id="MobiDB-lite"/>
    </source>
</evidence>
<feature type="domain" description="Pyruvate carboxyltransferase" evidence="13">
    <location>
        <begin position="7"/>
        <end position="271"/>
    </location>
</feature>
<dbReference type="InterPro" id="IPR013785">
    <property type="entry name" value="Aldolase_TIM"/>
</dbReference>
<keyword evidence="5 11" id="KW-0432">Leucine biosynthesis</keyword>
<dbReference type="RefSeq" id="WP_142660045.1">
    <property type="nucleotide sequence ID" value="NZ_CABFVA020000065.1"/>
</dbReference>
<dbReference type="SMART" id="SM00917">
    <property type="entry name" value="LeuA_dimer"/>
    <property type="match status" value="1"/>
</dbReference>
<evidence type="ECO:0000256" key="4">
    <source>
        <dbReference type="ARBA" id="ARBA00018198"/>
    </source>
</evidence>
<dbReference type="Gene3D" id="3.20.20.70">
    <property type="entry name" value="Aldolase class I"/>
    <property type="match status" value="1"/>
</dbReference>
<protein>
    <recommendedName>
        <fullName evidence="4 11">2-isopropylmalate synthase</fullName>
        <ecNumber evidence="3 11">2.3.3.13</ecNumber>
    </recommendedName>
    <alternativeName>
        <fullName evidence="11">Alpha-IPM synthase</fullName>
    </alternativeName>
    <alternativeName>
        <fullName evidence="11">Alpha-isopropylmalate synthase</fullName>
    </alternativeName>
</protein>
<comment type="subunit">
    <text evidence="11">Homodimer.</text>
</comment>
<dbReference type="UniPathway" id="UPA00048">
    <property type="reaction ID" value="UER00070"/>
</dbReference>
<dbReference type="SUPFAM" id="SSF51569">
    <property type="entry name" value="Aldolase"/>
    <property type="match status" value="1"/>
</dbReference>
<dbReference type="PANTHER" id="PTHR10277:SF9">
    <property type="entry name" value="2-ISOPROPYLMALATE SYNTHASE 1, CHLOROPLASTIC-RELATED"/>
    <property type="match status" value="1"/>
</dbReference>
<dbReference type="CDD" id="cd07940">
    <property type="entry name" value="DRE_TIM_IPMS"/>
    <property type="match status" value="1"/>
</dbReference>
<dbReference type="PROSITE" id="PS00815">
    <property type="entry name" value="AIPM_HOMOCIT_SYNTH_1"/>
    <property type="match status" value="1"/>
</dbReference>
<dbReference type="PROSITE" id="PS00816">
    <property type="entry name" value="AIPM_HOMOCIT_SYNTH_2"/>
    <property type="match status" value="1"/>
</dbReference>
<evidence type="ECO:0000256" key="3">
    <source>
        <dbReference type="ARBA" id="ARBA00012973"/>
    </source>
</evidence>
<evidence type="ECO:0000256" key="11">
    <source>
        <dbReference type="HAMAP-Rule" id="MF_01025"/>
    </source>
</evidence>
<keyword evidence="7 11" id="KW-0808">Transferase</keyword>
<dbReference type="InterPro" id="IPR013709">
    <property type="entry name" value="2-isopropylmalate_synth_dimer"/>
</dbReference>
<comment type="cofactor">
    <cofactor evidence="11">
        <name>Mn(2+)</name>
        <dbReference type="ChEBI" id="CHEBI:29035"/>
    </cofactor>
</comment>
<dbReference type="EC" id="2.3.3.13" evidence="3 11"/>
<keyword evidence="10 11" id="KW-0100">Branched-chain amino acid biosynthesis</keyword>
<dbReference type="Gene3D" id="3.30.160.270">
    <property type="match status" value="1"/>
</dbReference>
<dbReference type="EMBL" id="CABFVA020000065">
    <property type="protein sequence ID" value="VVM06406.1"/>
    <property type="molecule type" value="Genomic_DNA"/>
</dbReference>
<keyword evidence="11" id="KW-0963">Cytoplasm</keyword>
<dbReference type="GO" id="GO:0003852">
    <property type="term" value="F:2-isopropylmalate synthase activity"/>
    <property type="evidence" value="ECO:0007669"/>
    <property type="project" value="UniProtKB-UniRule"/>
</dbReference>
<dbReference type="GO" id="GO:0005737">
    <property type="term" value="C:cytoplasm"/>
    <property type="evidence" value="ECO:0007669"/>
    <property type="project" value="UniProtKB-UniRule"/>
</dbReference>
<dbReference type="InterPro" id="IPR005671">
    <property type="entry name" value="LeuA_bact_synth"/>
</dbReference>
<evidence type="ECO:0000313" key="14">
    <source>
        <dbReference type="EMBL" id="VVM06406.1"/>
    </source>
</evidence>
<feature type="region of interest" description="Regulatory domain" evidence="11">
    <location>
        <begin position="395"/>
        <end position="536"/>
    </location>
</feature>
<evidence type="ECO:0000256" key="6">
    <source>
        <dbReference type="ARBA" id="ARBA00022605"/>
    </source>
</evidence>
<dbReference type="Pfam" id="PF00682">
    <property type="entry name" value="HMGL-like"/>
    <property type="match status" value="1"/>
</dbReference>
<organism evidence="14 15">
    <name type="scientific">Methylacidimicrobium tartarophylax</name>
    <dbReference type="NCBI Taxonomy" id="1041768"/>
    <lineage>
        <taxon>Bacteria</taxon>
        <taxon>Pseudomonadati</taxon>
        <taxon>Verrucomicrobiota</taxon>
        <taxon>Methylacidimicrobium</taxon>
    </lineage>
</organism>
<dbReference type="Gene3D" id="1.10.238.260">
    <property type="match status" value="1"/>
</dbReference>
<evidence type="ECO:0000259" key="13">
    <source>
        <dbReference type="PROSITE" id="PS50991"/>
    </source>
</evidence>
<feature type="region of interest" description="Disordered" evidence="12">
    <location>
        <begin position="508"/>
        <end position="536"/>
    </location>
</feature>
<evidence type="ECO:0000256" key="10">
    <source>
        <dbReference type="ARBA" id="ARBA00023304"/>
    </source>
</evidence>
<keyword evidence="6 11" id="KW-0028">Amino-acid biosynthesis</keyword>
<dbReference type="InterPro" id="IPR000891">
    <property type="entry name" value="PYR_CT"/>
</dbReference>
<dbReference type="InterPro" id="IPR036230">
    <property type="entry name" value="LeuA_allosteric_dom_sf"/>
</dbReference>
<dbReference type="FunFam" id="1.10.238.260:FF:000001">
    <property type="entry name" value="2-isopropylmalate synthase"/>
    <property type="match status" value="1"/>
</dbReference>
<evidence type="ECO:0000256" key="2">
    <source>
        <dbReference type="ARBA" id="ARBA00009396"/>
    </source>
</evidence>
<dbReference type="GO" id="GO:0030145">
    <property type="term" value="F:manganese ion binding"/>
    <property type="evidence" value="ECO:0007669"/>
    <property type="project" value="UniProtKB-UniRule"/>
</dbReference>
<keyword evidence="15" id="KW-1185">Reference proteome</keyword>
<dbReference type="SUPFAM" id="SSF110921">
    <property type="entry name" value="2-isopropylmalate synthase LeuA, allosteric (dimerisation) domain"/>
    <property type="match status" value="1"/>
</dbReference>
<dbReference type="GO" id="GO:0003985">
    <property type="term" value="F:acetyl-CoA C-acetyltransferase activity"/>
    <property type="evidence" value="ECO:0007669"/>
    <property type="project" value="UniProtKB-UniRule"/>
</dbReference>
<accession>A0A5E6MDJ8</accession>
<gene>
    <name evidence="11 14" type="primary">leuA</name>
    <name evidence="14" type="synonym">IMS</name>
    <name evidence="14" type="ORF">MAMT_01195</name>
</gene>
<keyword evidence="9 11" id="KW-0464">Manganese</keyword>
<sequence>MKSSNRVIVFDTTLRDGEQCPGASMAPRQKLEVARQLARLGVDVIEAGFPVISQGDFASVREIAEQIDGPKICGLARCLPGDIQAAGEALRPAGKRGRIHVFLATSTIHREHKLVKSREEIIRLAVEAIRHARSFVEDVEFSPEDATRTEPDFLLRIVTEAIAAGATTINIPDTVGYTTPGEFAERIRMLREGVSNLGEAVLSVHCHDDLGLAVANSLAAIQAGARQVEGTINGIGERAGNAALEEIVMALQTRRDVFGGLETGIHAKEIVRTSRLVARMSGLHVQRNKAVVGENAFAHSAGIHQDGVLKKRETYEIMDPMAIGWGETELPLTKHSGRAALEKRLIALGFGLSREEIEALFGKFKEIGDKKKFVYDDDLVALAEGQITRIQETFELVYWTVSTAFHGVPTAAVRLRKGDEVLTDAGVGGGSVDAAMKAIDRISGRHGHLVEYSVEAVTEGKDAIGEVTVRVDFGEGRLLTGKAASTDVVEASVRAYLNAVNRSFLSRGDAPTKAQTASSRGGDVDPKTSVPIAAAP</sequence>
<name>A0A5E6MDJ8_9BACT</name>
<dbReference type="InterPro" id="IPR050073">
    <property type="entry name" value="2-IPM_HCS-like"/>
</dbReference>
<keyword evidence="14" id="KW-0012">Acyltransferase</keyword>
<comment type="catalytic activity">
    <reaction evidence="11">
        <text>3-methyl-2-oxobutanoate + acetyl-CoA + H2O = (2S)-2-isopropylmalate + CoA + H(+)</text>
        <dbReference type="Rhea" id="RHEA:21524"/>
        <dbReference type="ChEBI" id="CHEBI:1178"/>
        <dbReference type="ChEBI" id="CHEBI:11851"/>
        <dbReference type="ChEBI" id="CHEBI:15377"/>
        <dbReference type="ChEBI" id="CHEBI:15378"/>
        <dbReference type="ChEBI" id="CHEBI:57287"/>
        <dbReference type="ChEBI" id="CHEBI:57288"/>
        <dbReference type="EC" id="2.3.3.13"/>
    </reaction>
</comment>
<dbReference type="Pfam" id="PF08502">
    <property type="entry name" value="LeuA_dimer"/>
    <property type="match status" value="1"/>
</dbReference>
<dbReference type="Proteomes" id="UP000334923">
    <property type="component" value="Unassembled WGS sequence"/>
</dbReference>
<dbReference type="PROSITE" id="PS50991">
    <property type="entry name" value="PYR_CT"/>
    <property type="match status" value="1"/>
</dbReference>
<feature type="binding site" evidence="11">
    <location>
        <position position="205"/>
    </location>
    <ligand>
        <name>Mn(2+)</name>
        <dbReference type="ChEBI" id="CHEBI:29035"/>
    </ligand>
</feature>
<dbReference type="OrthoDB" id="9804858at2"/>
<feature type="binding site" evidence="11">
    <location>
        <position position="16"/>
    </location>
    <ligand>
        <name>Mn(2+)</name>
        <dbReference type="ChEBI" id="CHEBI:29035"/>
    </ligand>
</feature>
<comment type="similarity">
    <text evidence="2 11">Belongs to the alpha-IPM synthase/homocitrate synthase family. LeuA type 1 subfamily.</text>
</comment>
<dbReference type="HAMAP" id="MF_01025">
    <property type="entry name" value="LeuA_type1"/>
    <property type="match status" value="1"/>
</dbReference>
<evidence type="ECO:0000256" key="7">
    <source>
        <dbReference type="ARBA" id="ARBA00022679"/>
    </source>
</evidence>
<dbReference type="PANTHER" id="PTHR10277">
    <property type="entry name" value="HOMOCITRATE SYNTHASE-RELATED"/>
    <property type="match status" value="1"/>
</dbReference>
<dbReference type="InterPro" id="IPR054691">
    <property type="entry name" value="LeuA/HCS_post-cat"/>
</dbReference>
<comment type="function">
    <text evidence="11">Catalyzes the condensation of the acetyl group of acetyl-CoA with 3-methyl-2-oxobutanoate (2-ketoisovalerate) to form 3-carboxy-3-hydroxy-4-methylpentanoate (2-isopropylmalate).</text>
</comment>
<feature type="binding site" evidence="11">
    <location>
        <position position="207"/>
    </location>
    <ligand>
        <name>Mn(2+)</name>
        <dbReference type="ChEBI" id="CHEBI:29035"/>
    </ligand>
</feature>
<evidence type="ECO:0000313" key="15">
    <source>
        <dbReference type="Proteomes" id="UP000334923"/>
    </source>
</evidence>
<dbReference type="FunFam" id="3.20.20.70:FF:000010">
    <property type="entry name" value="2-isopropylmalate synthase"/>
    <property type="match status" value="1"/>
</dbReference>
<dbReference type="Pfam" id="PF22617">
    <property type="entry name" value="HCS_D2"/>
    <property type="match status" value="1"/>
</dbReference>
<evidence type="ECO:0000256" key="8">
    <source>
        <dbReference type="ARBA" id="ARBA00022723"/>
    </source>
</evidence>
<comment type="pathway">
    <text evidence="1 11">Amino-acid biosynthesis; L-leucine biosynthesis; L-leucine from 3-methyl-2-oxobutanoate: step 1/4.</text>
</comment>
<proteinExistence type="inferred from homology"/>